<sequence length="197" mass="21653">MGHKLWYNEVGIPCWRGGRCSQNTWMAGRNSAIGRTKNPPPVEAWEFIRSEVGAAPSAYVENGARRHIAAYTPTLCLSVSQPDARPPRGIGLMIQLTFGLCSDRRHRHTNELISLTRSTTVSAGAGAISHLAAQKLHASPVAPLQHCMSLRKHGRLRSLERARYHSPRGETCGSASAEIKEFVAWLFISLLSISSEK</sequence>
<dbReference type="EMBL" id="JAINUG010000054">
    <property type="protein sequence ID" value="KAJ8404161.1"/>
    <property type="molecule type" value="Genomic_DNA"/>
</dbReference>
<organism evidence="1 2">
    <name type="scientific">Aldrovandia affinis</name>
    <dbReference type="NCBI Taxonomy" id="143900"/>
    <lineage>
        <taxon>Eukaryota</taxon>
        <taxon>Metazoa</taxon>
        <taxon>Chordata</taxon>
        <taxon>Craniata</taxon>
        <taxon>Vertebrata</taxon>
        <taxon>Euteleostomi</taxon>
        <taxon>Actinopterygii</taxon>
        <taxon>Neopterygii</taxon>
        <taxon>Teleostei</taxon>
        <taxon>Notacanthiformes</taxon>
        <taxon>Halosauridae</taxon>
        <taxon>Aldrovandia</taxon>
    </lineage>
</organism>
<accession>A0AAD7SK74</accession>
<comment type="caution">
    <text evidence="1">The sequence shown here is derived from an EMBL/GenBank/DDBJ whole genome shotgun (WGS) entry which is preliminary data.</text>
</comment>
<keyword evidence="2" id="KW-1185">Reference proteome</keyword>
<proteinExistence type="predicted"/>
<protein>
    <submittedName>
        <fullName evidence="1">Uncharacterized protein</fullName>
    </submittedName>
</protein>
<evidence type="ECO:0000313" key="2">
    <source>
        <dbReference type="Proteomes" id="UP001221898"/>
    </source>
</evidence>
<evidence type="ECO:0000313" key="1">
    <source>
        <dbReference type="EMBL" id="KAJ8404161.1"/>
    </source>
</evidence>
<gene>
    <name evidence="1" type="ORF">AAFF_G00339340</name>
</gene>
<dbReference type="AlphaFoldDB" id="A0AAD7SK74"/>
<dbReference type="Proteomes" id="UP001221898">
    <property type="component" value="Unassembled WGS sequence"/>
</dbReference>
<reference evidence="1" key="1">
    <citation type="journal article" date="2023" name="Science">
        <title>Genome structures resolve the early diversification of teleost fishes.</title>
        <authorList>
            <person name="Parey E."/>
            <person name="Louis A."/>
            <person name="Montfort J."/>
            <person name="Bouchez O."/>
            <person name="Roques C."/>
            <person name="Iampietro C."/>
            <person name="Lluch J."/>
            <person name="Castinel A."/>
            <person name="Donnadieu C."/>
            <person name="Desvignes T."/>
            <person name="Floi Bucao C."/>
            <person name="Jouanno E."/>
            <person name="Wen M."/>
            <person name="Mejri S."/>
            <person name="Dirks R."/>
            <person name="Jansen H."/>
            <person name="Henkel C."/>
            <person name="Chen W.J."/>
            <person name="Zahm M."/>
            <person name="Cabau C."/>
            <person name="Klopp C."/>
            <person name="Thompson A.W."/>
            <person name="Robinson-Rechavi M."/>
            <person name="Braasch I."/>
            <person name="Lecointre G."/>
            <person name="Bobe J."/>
            <person name="Postlethwait J.H."/>
            <person name="Berthelot C."/>
            <person name="Roest Crollius H."/>
            <person name="Guiguen Y."/>
        </authorList>
    </citation>
    <scope>NUCLEOTIDE SEQUENCE</scope>
    <source>
        <strain evidence="1">NC1722</strain>
    </source>
</reference>
<name>A0AAD7SK74_9TELE</name>